<dbReference type="STRING" id="1519643.SAMN06295933_3007"/>
<dbReference type="AlphaFoldDB" id="A0A1X7EII9"/>
<comment type="similarity">
    <text evidence="3">Belongs to the methyl-accepting chemotaxis (MCP) protein family.</text>
</comment>
<name>A0A1X7EII9_9BACT</name>
<dbReference type="OrthoDB" id="9814362at2"/>
<feature type="coiled-coil region" evidence="5">
    <location>
        <begin position="416"/>
        <end position="467"/>
    </location>
</feature>
<keyword evidence="10" id="KW-1185">Reference proteome</keyword>
<dbReference type="PROSITE" id="PS50885">
    <property type="entry name" value="HAMP"/>
    <property type="match status" value="1"/>
</dbReference>
<dbReference type="GO" id="GO:0007165">
    <property type="term" value="P:signal transduction"/>
    <property type="evidence" value="ECO:0007669"/>
    <property type="project" value="UniProtKB-KW"/>
</dbReference>
<evidence type="ECO:0000259" key="8">
    <source>
        <dbReference type="PROSITE" id="PS50885"/>
    </source>
</evidence>
<evidence type="ECO:0000259" key="7">
    <source>
        <dbReference type="PROSITE" id="PS50111"/>
    </source>
</evidence>
<dbReference type="Proteomes" id="UP000192906">
    <property type="component" value="Unassembled WGS sequence"/>
</dbReference>
<keyword evidence="6" id="KW-1133">Transmembrane helix</keyword>
<sequence>MEMKSIKTKIVIMSGCCLVATILILVFLQISQQNATQKFITGEISTLIEEATRDNLTGTAKAEARFIQSKLEINIITARTIANSFKALRQDEKVSSAINLRNAFNDILLTNLKDNDEFLGTYSAWEPNGIDDNDSLYANNKAEGYDASGRFVPYWNRDTKGNIARQALVGYEDSSAHPNGIRKGGWYLYPRETGKENILDPFPYIVQGTTDWLTTMSVPIKINGKFLGIAGTDLRLGFVQKLSEEVAKTLYDGQATVKVISNRGIVVANSGDPSTVGQPLSKLKLENSDKIIDFVKNGEEFVSLGKESGLVQVLAPVTLGKTGTPWATLIEVKRDIVFAKQIHLDEVIAEKNSSSTVTGIMAGGAAAIVGCLVIWFLANGIVGPIRKTVAYAESVATGDFDQNLDVNQADEVGILARALKTMVENLKNMISTAEEKSRQAEQETERANIAVDEATEAKLQADKAQREGKLQAAYELEEVVNIVSSASKELSDQIEHSRNGIEEQSVQITETSTAMIEMNATVLEVAHTASNSAETAGKAKDEALRGSKVVTEVLTSMEELQKVALQLKKDVIALGSDAESIGAVMEVISDIADQTNLLALNAAIEAARAGEAGRGFAVVADEVRKLAEKTMDATQKVGKAISQIQQGTKDNITNVEKAVLKIDETTKLSSQSGEALNSIVSFVQSSSDQAQNIAAAAEEQSAASEQINQSLSEVSRISTETTKVMNESAEAVEAMAEQAEILKKLINHMKE</sequence>
<keyword evidence="6" id="KW-0472">Membrane</keyword>
<evidence type="ECO:0000256" key="3">
    <source>
        <dbReference type="ARBA" id="ARBA00029447"/>
    </source>
</evidence>
<keyword evidence="6" id="KW-0812">Transmembrane</keyword>
<dbReference type="CDD" id="cd11386">
    <property type="entry name" value="MCP_signal"/>
    <property type="match status" value="1"/>
</dbReference>
<dbReference type="EMBL" id="FWZU01000005">
    <property type="protein sequence ID" value="SMF34508.1"/>
    <property type="molecule type" value="Genomic_DNA"/>
</dbReference>
<keyword evidence="2 4" id="KW-0807">Transducer</keyword>
<dbReference type="Pfam" id="PF22673">
    <property type="entry name" value="MCP-like_PDC_1"/>
    <property type="match status" value="1"/>
</dbReference>
<dbReference type="InterPro" id="IPR003660">
    <property type="entry name" value="HAMP_dom"/>
</dbReference>
<dbReference type="Gene3D" id="3.30.450.20">
    <property type="entry name" value="PAS domain"/>
    <property type="match status" value="2"/>
</dbReference>
<dbReference type="PANTHER" id="PTHR32089:SF112">
    <property type="entry name" value="LYSOZYME-LIKE PROTEIN-RELATED"/>
    <property type="match status" value="1"/>
</dbReference>
<evidence type="ECO:0000256" key="6">
    <source>
        <dbReference type="SAM" id="Phobius"/>
    </source>
</evidence>
<dbReference type="CDD" id="cd12913">
    <property type="entry name" value="PDC1_MCP_like"/>
    <property type="match status" value="1"/>
</dbReference>
<dbReference type="FunFam" id="1.10.287.950:FF:000001">
    <property type="entry name" value="Methyl-accepting chemotaxis sensory transducer"/>
    <property type="match status" value="1"/>
</dbReference>
<comment type="subcellular location">
    <subcellularLocation>
        <location evidence="1">Membrane</location>
    </subcellularLocation>
</comment>
<organism evidence="9 10">
    <name type="scientific">Desulfovibrio gilichinskyi</name>
    <dbReference type="NCBI Taxonomy" id="1519643"/>
    <lineage>
        <taxon>Bacteria</taxon>
        <taxon>Pseudomonadati</taxon>
        <taxon>Thermodesulfobacteriota</taxon>
        <taxon>Desulfovibrionia</taxon>
        <taxon>Desulfovibrionales</taxon>
        <taxon>Desulfovibrionaceae</taxon>
        <taxon>Desulfovibrio</taxon>
    </lineage>
</organism>
<dbReference type="GO" id="GO:0016020">
    <property type="term" value="C:membrane"/>
    <property type="evidence" value="ECO:0007669"/>
    <property type="project" value="UniProtKB-SubCell"/>
</dbReference>
<evidence type="ECO:0000313" key="10">
    <source>
        <dbReference type="Proteomes" id="UP000192906"/>
    </source>
</evidence>
<dbReference type="InterPro" id="IPR004089">
    <property type="entry name" value="MCPsignal_dom"/>
</dbReference>
<evidence type="ECO:0000256" key="4">
    <source>
        <dbReference type="PROSITE-ProRule" id="PRU00284"/>
    </source>
</evidence>
<reference evidence="10" key="1">
    <citation type="submission" date="2017-04" db="EMBL/GenBank/DDBJ databases">
        <authorList>
            <person name="Varghese N."/>
            <person name="Submissions S."/>
        </authorList>
    </citation>
    <scope>NUCLEOTIDE SEQUENCE [LARGE SCALE GENOMIC DNA]</scope>
    <source>
        <strain evidence="10">K3S</strain>
    </source>
</reference>
<dbReference type="SUPFAM" id="SSF58104">
    <property type="entry name" value="Methyl-accepting chemotaxis protein (MCP) signaling domain"/>
    <property type="match status" value="1"/>
</dbReference>
<dbReference type="PANTHER" id="PTHR32089">
    <property type="entry name" value="METHYL-ACCEPTING CHEMOTAXIS PROTEIN MCPB"/>
    <property type="match status" value="1"/>
</dbReference>
<dbReference type="CDD" id="cd06225">
    <property type="entry name" value="HAMP"/>
    <property type="match status" value="1"/>
</dbReference>
<proteinExistence type="inferred from homology"/>
<dbReference type="PROSITE" id="PS50111">
    <property type="entry name" value="CHEMOTAXIS_TRANSDUC_2"/>
    <property type="match status" value="1"/>
</dbReference>
<dbReference type="Gene3D" id="1.10.287.950">
    <property type="entry name" value="Methyl-accepting chemotaxis protein"/>
    <property type="match status" value="1"/>
</dbReference>
<keyword evidence="5" id="KW-0175">Coiled coil</keyword>
<gene>
    <name evidence="9" type="ORF">SAMN06295933_3007</name>
</gene>
<dbReference type="Gene3D" id="6.10.340.10">
    <property type="match status" value="1"/>
</dbReference>
<feature type="domain" description="Methyl-accepting transducer" evidence="7">
    <location>
        <begin position="479"/>
        <end position="715"/>
    </location>
</feature>
<accession>A0A1X7EII9</accession>
<dbReference type="Pfam" id="PF00015">
    <property type="entry name" value="MCPsignal"/>
    <property type="match status" value="1"/>
</dbReference>
<evidence type="ECO:0000313" key="9">
    <source>
        <dbReference type="EMBL" id="SMF34508.1"/>
    </source>
</evidence>
<feature type="domain" description="HAMP" evidence="8">
    <location>
        <begin position="379"/>
        <end position="431"/>
    </location>
</feature>
<protein>
    <submittedName>
        <fullName evidence="9">Methyl-accepting chemotaxis sensory transducer with Cache sensor</fullName>
    </submittedName>
</protein>
<evidence type="ECO:0000256" key="5">
    <source>
        <dbReference type="SAM" id="Coils"/>
    </source>
</evidence>
<dbReference type="SMART" id="SM00304">
    <property type="entry name" value="HAMP"/>
    <property type="match status" value="1"/>
</dbReference>
<dbReference type="GO" id="GO:0006935">
    <property type="term" value="P:chemotaxis"/>
    <property type="evidence" value="ECO:0007669"/>
    <property type="project" value="UniProtKB-ARBA"/>
</dbReference>
<evidence type="ECO:0000256" key="2">
    <source>
        <dbReference type="ARBA" id="ARBA00023224"/>
    </source>
</evidence>
<dbReference type="Pfam" id="PF00672">
    <property type="entry name" value="HAMP"/>
    <property type="match status" value="1"/>
</dbReference>
<evidence type="ECO:0000256" key="1">
    <source>
        <dbReference type="ARBA" id="ARBA00004370"/>
    </source>
</evidence>
<dbReference type="SMART" id="SM00283">
    <property type="entry name" value="MA"/>
    <property type="match status" value="1"/>
</dbReference>
<feature type="transmembrane region" description="Helical" evidence="6">
    <location>
        <begin position="357"/>
        <end position="378"/>
    </location>
</feature>